<evidence type="ECO:0000256" key="5">
    <source>
        <dbReference type="ARBA" id="ARBA00023004"/>
    </source>
</evidence>
<feature type="domain" description="4Fe-4S ferredoxin-type" evidence="7">
    <location>
        <begin position="122"/>
        <end position="151"/>
    </location>
</feature>
<dbReference type="AlphaFoldDB" id="A0A9D1V6H5"/>
<keyword evidence="1" id="KW-0813">Transport</keyword>
<evidence type="ECO:0000313" key="9">
    <source>
        <dbReference type="Proteomes" id="UP000824204"/>
    </source>
</evidence>
<keyword evidence="3" id="KW-0479">Metal-binding</keyword>
<keyword evidence="6" id="KW-0411">Iron-sulfur</keyword>
<keyword evidence="5" id="KW-0408">Iron</keyword>
<dbReference type="InterPro" id="IPR050294">
    <property type="entry name" value="RnfB_subfamily"/>
</dbReference>
<name>A0A9D1V6H5_9FIRM</name>
<sequence>MAEKRIFDTAVQKLKYEVLKEVIRNEYEHCYDNIYIDIPKEISPGPKATMRCCIFKERAIVQERIKLAQGGDKNNPNIVEVIDIACDECPIGGIFVTPACRGCIVHRCKEVCPRDAIQIIDHKAVVDKSKCIECGKCTQACPYGAIIAQKRPCVNSCKVRAISVGEDKKAVIDNNKCTSCGACVYQCPFGAIVDKSLIL</sequence>
<accession>A0A9D1V6H5</accession>
<dbReference type="PANTHER" id="PTHR42859">
    <property type="entry name" value="OXIDOREDUCTASE"/>
    <property type="match status" value="1"/>
</dbReference>
<reference evidence="8" key="2">
    <citation type="submission" date="2021-04" db="EMBL/GenBank/DDBJ databases">
        <authorList>
            <person name="Gilroy R."/>
        </authorList>
    </citation>
    <scope>NUCLEOTIDE SEQUENCE</scope>
    <source>
        <strain evidence="8">811</strain>
    </source>
</reference>
<comment type="caution">
    <text evidence="8">The sequence shown here is derived from an EMBL/GenBank/DDBJ whole genome shotgun (WGS) entry which is preliminary data.</text>
</comment>
<keyword evidence="4" id="KW-0249">Electron transport</keyword>
<dbReference type="PANTHER" id="PTHR42859:SF10">
    <property type="entry name" value="DIMETHYLSULFOXIDE REDUCTASE CHAIN B"/>
    <property type="match status" value="1"/>
</dbReference>
<evidence type="ECO:0000259" key="7">
    <source>
        <dbReference type="PROSITE" id="PS51379"/>
    </source>
</evidence>
<reference evidence="8" key="1">
    <citation type="journal article" date="2021" name="PeerJ">
        <title>Extensive microbial diversity within the chicken gut microbiome revealed by metagenomics and culture.</title>
        <authorList>
            <person name="Gilroy R."/>
            <person name="Ravi A."/>
            <person name="Getino M."/>
            <person name="Pursley I."/>
            <person name="Horton D.L."/>
            <person name="Alikhan N.F."/>
            <person name="Baker D."/>
            <person name="Gharbi K."/>
            <person name="Hall N."/>
            <person name="Watson M."/>
            <person name="Adriaenssens E.M."/>
            <person name="Foster-Nyarko E."/>
            <person name="Jarju S."/>
            <person name="Secka A."/>
            <person name="Antonio M."/>
            <person name="Oren A."/>
            <person name="Chaudhuri R.R."/>
            <person name="La Ragione R."/>
            <person name="Hildebrand F."/>
            <person name="Pallen M.J."/>
        </authorList>
    </citation>
    <scope>NUCLEOTIDE SEQUENCE</scope>
    <source>
        <strain evidence="8">811</strain>
    </source>
</reference>
<evidence type="ECO:0000256" key="3">
    <source>
        <dbReference type="ARBA" id="ARBA00022723"/>
    </source>
</evidence>
<gene>
    <name evidence="8" type="ORF">H9741_01280</name>
</gene>
<keyword evidence="2" id="KW-0004">4Fe-4S</keyword>
<protein>
    <submittedName>
        <fullName evidence="8">4Fe-4S binding protein</fullName>
    </submittedName>
</protein>
<dbReference type="PROSITE" id="PS51379">
    <property type="entry name" value="4FE4S_FER_2"/>
    <property type="match status" value="3"/>
</dbReference>
<dbReference type="GO" id="GO:0046872">
    <property type="term" value="F:metal ion binding"/>
    <property type="evidence" value="ECO:0007669"/>
    <property type="project" value="UniProtKB-KW"/>
</dbReference>
<dbReference type="Proteomes" id="UP000824204">
    <property type="component" value="Unassembled WGS sequence"/>
</dbReference>
<dbReference type="PROSITE" id="PS00198">
    <property type="entry name" value="4FE4S_FER_1"/>
    <property type="match status" value="2"/>
</dbReference>
<evidence type="ECO:0000256" key="6">
    <source>
        <dbReference type="ARBA" id="ARBA00023014"/>
    </source>
</evidence>
<feature type="domain" description="4Fe-4S ferredoxin-type" evidence="7">
    <location>
        <begin position="92"/>
        <end position="121"/>
    </location>
</feature>
<evidence type="ECO:0000256" key="4">
    <source>
        <dbReference type="ARBA" id="ARBA00022982"/>
    </source>
</evidence>
<dbReference type="GO" id="GO:0051539">
    <property type="term" value="F:4 iron, 4 sulfur cluster binding"/>
    <property type="evidence" value="ECO:0007669"/>
    <property type="project" value="UniProtKB-KW"/>
</dbReference>
<proteinExistence type="predicted"/>
<dbReference type="Pfam" id="PF00037">
    <property type="entry name" value="Fer4"/>
    <property type="match status" value="2"/>
</dbReference>
<feature type="non-terminal residue" evidence="8">
    <location>
        <position position="199"/>
    </location>
</feature>
<dbReference type="Gene3D" id="3.30.70.20">
    <property type="match status" value="2"/>
</dbReference>
<evidence type="ECO:0000313" key="8">
    <source>
        <dbReference type="EMBL" id="HIX07087.1"/>
    </source>
</evidence>
<dbReference type="EMBL" id="DXFX01000015">
    <property type="protein sequence ID" value="HIX07087.1"/>
    <property type="molecule type" value="Genomic_DNA"/>
</dbReference>
<evidence type="ECO:0000256" key="1">
    <source>
        <dbReference type="ARBA" id="ARBA00022448"/>
    </source>
</evidence>
<dbReference type="InterPro" id="IPR017896">
    <property type="entry name" value="4Fe4S_Fe-S-bd"/>
</dbReference>
<dbReference type="InterPro" id="IPR017900">
    <property type="entry name" value="4Fe4S_Fe_S_CS"/>
</dbReference>
<dbReference type="SUPFAM" id="SSF54862">
    <property type="entry name" value="4Fe-4S ferredoxins"/>
    <property type="match status" value="1"/>
</dbReference>
<evidence type="ECO:0000256" key="2">
    <source>
        <dbReference type="ARBA" id="ARBA00022485"/>
    </source>
</evidence>
<organism evidence="8 9">
    <name type="scientific">Candidatus Borkfalkia faecipullorum</name>
    <dbReference type="NCBI Taxonomy" id="2838510"/>
    <lineage>
        <taxon>Bacteria</taxon>
        <taxon>Bacillati</taxon>
        <taxon>Bacillota</taxon>
        <taxon>Clostridia</taxon>
        <taxon>Christensenellales</taxon>
        <taxon>Christensenellaceae</taxon>
        <taxon>Candidatus Borkfalkia</taxon>
    </lineage>
</organism>
<feature type="domain" description="4Fe-4S ferredoxin-type" evidence="7">
    <location>
        <begin position="168"/>
        <end position="197"/>
    </location>
</feature>